<evidence type="ECO:0000256" key="1">
    <source>
        <dbReference type="SAM" id="MobiDB-lite"/>
    </source>
</evidence>
<proteinExistence type="predicted"/>
<comment type="caution">
    <text evidence="2">The sequence shown here is derived from an EMBL/GenBank/DDBJ whole genome shotgun (WGS) entry which is preliminary data.</text>
</comment>
<dbReference type="AlphaFoldDB" id="A0AAW2VL77"/>
<organism evidence="2">
    <name type="scientific">Sesamum radiatum</name>
    <name type="common">Black benniseed</name>
    <dbReference type="NCBI Taxonomy" id="300843"/>
    <lineage>
        <taxon>Eukaryota</taxon>
        <taxon>Viridiplantae</taxon>
        <taxon>Streptophyta</taxon>
        <taxon>Embryophyta</taxon>
        <taxon>Tracheophyta</taxon>
        <taxon>Spermatophyta</taxon>
        <taxon>Magnoliopsida</taxon>
        <taxon>eudicotyledons</taxon>
        <taxon>Gunneridae</taxon>
        <taxon>Pentapetalae</taxon>
        <taxon>asterids</taxon>
        <taxon>lamiids</taxon>
        <taxon>Lamiales</taxon>
        <taxon>Pedaliaceae</taxon>
        <taxon>Sesamum</taxon>
    </lineage>
</organism>
<dbReference type="EMBL" id="JACGWJ010000003">
    <property type="protein sequence ID" value="KAL0430242.1"/>
    <property type="molecule type" value="Genomic_DNA"/>
</dbReference>
<sequence>MPPPSLKRKQKLRSKSFAQMAAADTTVAGGGVTAAPPPRPRRRSDLHRRILGFFQEGLYRPGEKSVPFSSFA</sequence>
<accession>A0AAW2VL77</accession>
<name>A0AAW2VL77_SESRA</name>
<gene>
    <name evidence="2" type="ORF">Sradi_0650200</name>
</gene>
<reference evidence="2" key="1">
    <citation type="submission" date="2020-06" db="EMBL/GenBank/DDBJ databases">
        <authorList>
            <person name="Li T."/>
            <person name="Hu X."/>
            <person name="Zhang T."/>
            <person name="Song X."/>
            <person name="Zhang H."/>
            <person name="Dai N."/>
            <person name="Sheng W."/>
            <person name="Hou X."/>
            <person name="Wei L."/>
        </authorList>
    </citation>
    <scope>NUCLEOTIDE SEQUENCE</scope>
    <source>
        <strain evidence="2">G02</strain>
        <tissue evidence="2">Leaf</tissue>
    </source>
</reference>
<evidence type="ECO:0000313" key="2">
    <source>
        <dbReference type="EMBL" id="KAL0430242.1"/>
    </source>
</evidence>
<protein>
    <submittedName>
        <fullName evidence="2">Uncharacterized protein</fullName>
    </submittedName>
</protein>
<reference evidence="2" key="2">
    <citation type="journal article" date="2024" name="Plant">
        <title>Genomic evolution and insights into agronomic trait innovations of Sesamum species.</title>
        <authorList>
            <person name="Miao H."/>
            <person name="Wang L."/>
            <person name="Qu L."/>
            <person name="Liu H."/>
            <person name="Sun Y."/>
            <person name="Le M."/>
            <person name="Wang Q."/>
            <person name="Wei S."/>
            <person name="Zheng Y."/>
            <person name="Lin W."/>
            <person name="Duan Y."/>
            <person name="Cao H."/>
            <person name="Xiong S."/>
            <person name="Wang X."/>
            <person name="Wei L."/>
            <person name="Li C."/>
            <person name="Ma Q."/>
            <person name="Ju M."/>
            <person name="Zhao R."/>
            <person name="Li G."/>
            <person name="Mu C."/>
            <person name="Tian Q."/>
            <person name="Mei H."/>
            <person name="Zhang T."/>
            <person name="Gao T."/>
            <person name="Zhang H."/>
        </authorList>
    </citation>
    <scope>NUCLEOTIDE SEQUENCE</scope>
    <source>
        <strain evidence="2">G02</strain>
    </source>
</reference>
<feature type="region of interest" description="Disordered" evidence="1">
    <location>
        <begin position="23"/>
        <end position="44"/>
    </location>
</feature>